<sequence>MSRGRASLRPKVAMEPFDLEKMFRKYLIMLLKWQIDTNLAPS</sequence>
<dbReference type="EMBL" id="GBRH01234984">
    <property type="protein sequence ID" value="JAD62911.1"/>
    <property type="molecule type" value="Transcribed_RNA"/>
</dbReference>
<dbReference type="AlphaFoldDB" id="A0A0A9BHS0"/>
<name>A0A0A9BHS0_ARUDO</name>
<reference evidence="1" key="2">
    <citation type="journal article" date="2015" name="Data Brief">
        <title>Shoot transcriptome of the giant reed, Arundo donax.</title>
        <authorList>
            <person name="Barrero R.A."/>
            <person name="Guerrero F.D."/>
            <person name="Moolhuijzen P."/>
            <person name="Goolsby J.A."/>
            <person name="Tidwell J."/>
            <person name="Bellgard S.E."/>
            <person name="Bellgard M.I."/>
        </authorList>
    </citation>
    <scope>NUCLEOTIDE SEQUENCE</scope>
    <source>
        <tissue evidence="1">Shoot tissue taken approximately 20 cm above the soil surface</tissue>
    </source>
</reference>
<protein>
    <submittedName>
        <fullName evidence="1">Uncharacterized protein</fullName>
    </submittedName>
</protein>
<accession>A0A0A9BHS0</accession>
<evidence type="ECO:0000313" key="1">
    <source>
        <dbReference type="EMBL" id="JAD62911.1"/>
    </source>
</evidence>
<reference evidence="1" key="1">
    <citation type="submission" date="2014-09" db="EMBL/GenBank/DDBJ databases">
        <authorList>
            <person name="Magalhaes I.L.F."/>
            <person name="Oliveira U."/>
            <person name="Santos F.R."/>
            <person name="Vidigal T.H.D.A."/>
            <person name="Brescovit A.D."/>
            <person name="Santos A.J."/>
        </authorList>
    </citation>
    <scope>NUCLEOTIDE SEQUENCE</scope>
    <source>
        <tissue evidence="1">Shoot tissue taken approximately 20 cm above the soil surface</tissue>
    </source>
</reference>
<proteinExistence type="predicted"/>
<organism evidence="1">
    <name type="scientific">Arundo donax</name>
    <name type="common">Giant reed</name>
    <name type="synonym">Donax arundinaceus</name>
    <dbReference type="NCBI Taxonomy" id="35708"/>
    <lineage>
        <taxon>Eukaryota</taxon>
        <taxon>Viridiplantae</taxon>
        <taxon>Streptophyta</taxon>
        <taxon>Embryophyta</taxon>
        <taxon>Tracheophyta</taxon>
        <taxon>Spermatophyta</taxon>
        <taxon>Magnoliopsida</taxon>
        <taxon>Liliopsida</taxon>
        <taxon>Poales</taxon>
        <taxon>Poaceae</taxon>
        <taxon>PACMAD clade</taxon>
        <taxon>Arundinoideae</taxon>
        <taxon>Arundineae</taxon>
        <taxon>Arundo</taxon>
    </lineage>
</organism>